<dbReference type="EMBL" id="JAVRRD010000027">
    <property type="protein sequence ID" value="KAK5047013.1"/>
    <property type="molecule type" value="Genomic_DNA"/>
</dbReference>
<dbReference type="PIRSF" id="PIRSF006060">
    <property type="entry name" value="AA_transporter"/>
    <property type="match status" value="1"/>
</dbReference>
<dbReference type="GO" id="GO:0006865">
    <property type="term" value="P:amino acid transport"/>
    <property type="evidence" value="ECO:0007669"/>
    <property type="project" value="InterPro"/>
</dbReference>
<dbReference type="PROSITE" id="PS00218">
    <property type="entry name" value="AMINO_ACID_PERMEASE_1"/>
    <property type="match status" value="1"/>
</dbReference>
<evidence type="ECO:0000256" key="5">
    <source>
        <dbReference type="ARBA" id="ARBA00023136"/>
    </source>
</evidence>
<evidence type="ECO:0000256" key="2">
    <source>
        <dbReference type="ARBA" id="ARBA00022448"/>
    </source>
</evidence>
<organism evidence="8 9">
    <name type="scientific">Exophiala bonariae</name>
    <dbReference type="NCBI Taxonomy" id="1690606"/>
    <lineage>
        <taxon>Eukaryota</taxon>
        <taxon>Fungi</taxon>
        <taxon>Dikarya</taxon>
        <taxon>Ascomycota</taxon>
        <taxon>Pezizomycotina</taxon>
        <taxon>Eurotiomycetes</taxon>
        <taxon>Chaetothyriomycetidae</taxon>
        <taxon>Chaetothyriales</taxon>
        <taxon>Herpotrichiellaceae</taxon>
        <taxon>Exophiala</taxon>
    </lineage>
</organism>
<comment type="subcellular location">
    <subcellularLocation>
        <location evidence="1">Membrane</location>
        <topology evidence="1">Multi-pass membrane protein</topology>
    </subcellularLocation>
</comment>
<feature type="transmembrane region" description="Helical" evidence="7">
    <location>
        <begin position="510"/>
        <end position="530"/>
    </location>
</feature>
<name>A0AAV9MZ79_9EURO</name>
<keyword evidence="5 7" id="KW-0472">Membrane</keyword>
<evidence type="ECO:0000256" key="3">
    <source>
        <dbReference type="ARBA" id="ARBA00022692"/>
    </source>
</evidence>
<protein>
    <recommendedName>
        <fullName evidence="10">Amino acid permease/ SLC12A domain-containing protein</fullName>
    </recommendedName>
</protein>
<dbReference type="AlphaFoldDB" id="A0AAV9MZ79"/>
<evidence type="ECO:0000256" key="4">
    <source>
        <dbReference type="ARBA" id="ARBA00022989"/>
    </source>
</evidence>
<dbReference type="GO" id="GO:0016020">
    <property type="term" value="C:membrane"/>
    <property type="evidence" value="ECO:0007669"/>
    <property type="project" value="UniProtKB-SubCell"/>
</dbReference>
<evidence type="ECO:0000256" key="7">
    <source>
        <dbReference type="SAM" id="Phobius"/>
    </source>
</evidence>
<feature type="transmembrane region" description="Helical" evidence="7">
    <location>
        <begin position="357"/>
        <end position="376"/>
    </location>
</feature>
<dbReference type="PANTHER" id="PTHR45649">
    <property type="entry name" value="AMINO-ACID PERMEASE BAT1"/>
    <property type="match status" value="1"/>
</dbReference>
<dbReference type="Gene3D" id="1.20.1740.10">
    <property type="entry name" value="Amino acid/polyamine transporter I"/>
    <property type="match status" value="1"/>
</dbReference>
<evidence type="ECO:0000256" key="1">
    <source>
        <dbReference type="ARBA" id="ARBA00004141"/>
    </source>
</evidence>
<feature type="transmembrane region" description="Helical" evidence="7">
    <location>
        <begin position="153"/>
        <end position="177"/>
    </location>
</feature>
<evidence type="ECO:0000313" key="8">
    <source>
        <dbReference type="EMBL" id="KAK5047013.1"/>
    </source>
</evidence>
<feature type="transmembrane region" description="Helical" evidence="7">
    <location>
        <begin position="223"/>
        <end position="245"/>
    </location>
</feature>
<feature type="transmembrane region" description="Helical" evidence="7">
    <location>
        <begin position="197"/>
        <end position="216"/>
    </location>
</feature>
<feature type="transmembrane region" description="Helical" evidence="7">
    <location>
        <begin position="409"/>
        <end position="429"/>
    </location>
</feature>
<dbReference type="PANTHER" id="PTHR45649:SF19">
    <property type="entry name" value="TRANSPORTER, PUTATIVE (EUROFUNG)-RELATED"/>
    <property type="match status" value="1"/>
</dbReference>
<gene>
    <name evidence="8" type="ORF">LTR84_006955</name>
</gene>
<keyword evidence="9" id="KW-1185">Reference proteome</keyword>
<evidence type="ECO:0000256" key="6">
    <source>
        <dbReference type="SAM" id="MobiDB-lite"/>
    </source>
</evidence>
<accession>A0AAV9MZ79</accession>
<keyword evidence="2" id="KW-0813">Transport</keyword>
<dbReference type="Pfam" id="PF13520">
    <property type="entry name" value="AA_permease_2"/>
    <property type="match status" value="1"/>
</dbReference>
<dbReference type="GeneID" id="89975123"/>
<keyword evidence="4 7" id="KW-1133">Transmembrane helix</keyword>
<dbReference type="InterPro" id="IPR002293">
    <property type="entry name" value="AA/rel_permease1"/>
</dbReference>
<feature type="transmembrane region" description="Helical" evidence="7">
    <location>
        <begin position="306"/>
        <end position="329"/>
    </location>
</feature>
<evidence type="ECO:0000313" key="9">
    <source>
        <dbReference type="Proteomes" id="UP001358417"/>
    </source>
</evidence>
<dbReference type="Proteomes" id="UP001358417">
    <property type="component" value="Unassembled WGS sequence"/>
</dbReference>
<feature type="transmembrane region" description="Helical" evidence="7">
    <location>
        <begin position="107"/>
        <end position="132"/>
    </location>
</feature>
<keyword evidence="3 7" id="KW-0812">Transmembrane</keyword>
<evidence type="ECO:0008006" key="10">
    <source>
        <dbReference type="Google" id="ProtNLM"/>
    </source>
</evidence>
<reference evidence="8 9" key="1">
    <citation type="submission" date="2023-08" db="EMBL/GenBank/DDBJ databases">
        <title>Black Yeasts Isolated from many extreme environments.</title>
        <authorList>
            <person name="Coleine C."/>
            <person name="Stajich J.E."/>
            <person name="Selbmann L."/>
        </authorList>
    </citation>
    <scope>NUCLEOTIDE SEQUENCE [LARGE SCALE GENOMIC DNA]</scope>
    <source>
        <strain evidence="8 9">CCFEE 5792</strain>
    </source>
</reference>
<feature type="compositionally biased region" description="Polar residues" evidence="6">
    <location>
        <begin position="8"/>
        <end position="31"/>
    </location>
</feature>
<dbReference type="GO" id="GO:0022857">
    <property type="term" value="F:transmembrane transporter activity"/>
    <property type="evidence" value="ECO:0007669"/>
    <property type="project" value="InterPro"/>
</dbReference>
<dbReference type="InterPro" id="IPR004840">
    <property type="entry name" value="Amino_acid_permease_CS"/>
</dbReference>
<feature type="transmembrane region" description="Helical" evidence="7">
    <location>
        <begin position="435"/>
        <end position="457"/>
    </location>
</feature>
<feature type="transmembrane region" description="Helical" evidence="7">
    <location>
        <begin position="265"/>
        <end position="286"/>
    </location>
</feature>
<sequence length="544" mass="59210">MHADERTTGPSGTATEQALKSTHTGGMSSHVENTKNRSLDVEVEAQSDGLGKNISIEQHGTLVHNNDIRQTIGPLTMLALCFNICSSWAGLSTSVQIALLAGGPMTLIYGVIVTTVIYLCISLSLAELASVYPTAGGQYHFSSILAPQRLSRPISYVCGFITCFYWIATGAAVAIIVGTQIATVAAWYDPPGPQHPWQLFLIFQGLGLLALLYNIFFIKKLDVTHTIGFALSIAIFVSDFIGLLVRSSPKATNEFVWTTFINETGWPDGVCFMIGLLPPFFMFGGLDGALHVAEEANNAHRVVPRVTVGVVVVGFCTAFPFAIAIMYSISDFTAIVGSSGYIPFEINRQGLRSDEGALAVLIAGIVLGFFILNAVFQASSRTVWAFARDNGFVFSSTIGRVHQRFEVPVWALLLNWLVFGILGVLILASSIAFNAILSSTVVHQLLSYLIPISLLIFQRRSDKYLPSGRSLALPNWLGWTVNCVVVLCIPVLVTFFAFPPFRPVTGTNMNYTVAVLGSVTLLCGLNWVFYARRHFQGPRIDLHQ</sequence>
<feature type="region of interest" description="Disordered" evidence="6">
    <location>
        <begin position="1"/>
        <end position="39"/>
    </location>
</feature>
<dbReference type="RefSeq" id="XP_064702580.1">
    <property type="nucleotide sequence ID" value="XM_064850511.1"/>
</dbReference>
<proteinExistence type="predicted"/>
<comment type="caution">
    <text evidence="8">The sequence shown here is derived from an EMBL/GenBank/DDBJ whole genome shotgun (WGS) entry which is preliminary data.</text>
</comment>
<feature type="transmembrane region" description="Helical" evidence="7">
    <location>
        <begin position="77"/>
        <end position="101"/>
    </location>
</feature>
<feature type="transmembrane region" description="Helical" evidence="7">
    <location>
        <begin position="477"/>
        <end position="498"/>
    </location>
</feature>